<accession>A0AA38SAM8</accession>
<dbReference type="AlphaFoldDB" id="A0AA38SAM8"/>
<gene>
    <name evidence="1" type="ORF">OSB04_un001515</name>
</gene>
<keyword evidence="2" id="KW-1185">Reference proteome</keyword>
<evidence type="ECO:0000313" key="1">
    <source>
        <dbReference type="EMBL" id="KAJ9535368.1"/>
    </source>
</evidence>
<name>A0AA38SAM8_9ASTR</name>
<dbReference type="EMBL" id="JARYMX010000290">
    <property type="protein sequence ID" value="KAJ9535368.1"/>
    <property type="molecule type" value="Genomic_DNA"/>
</dbReference>
<proteinExistence type="predicted"/>
<protein>
    <submittedName>
        <fullName evidence="1">Uncharacterized protein</fullName>
    </submittedName>
</protein>
<organism evidence="1 2">
    <name type="scientific">Centaurea solstitialis</name>
    <name type="common">yellow star-thistle</name>
    <dbReference type="NCBI Taxonomy" id="347529"/>
    <lineage>
        <taxon>Eukaryota</taxon>
        <taxon>Viridiplantae</taxon>
        <taxon>Streptophyta</taxon>
        <taxon>Embryophyta</taxon>
        <taxon>Tracheophyta</taxon>
        <taxon>Spermatophyta</taxon>
        <taxon>Magnoliopsida</taxon>
        <taxon>eudicotyledons</taxon>
        <taxon>Gunneridae</taxon>
        <taxon>Pentapetalae</taxon>
        <taxon>asterids</taxon>
        <taxon>campanulids</taxon>
        <taxon>Asterales</taxon>
        <taxon>Asteraceae</taxon>
        <taxon>Carduoideae</taxon>
        <taxon>Cardueae</taxon>
        <taxon>Centaureinae</taxon>
        <taxon>Centaurea</taxon>
    </lineage>
</organism>
<dbReference type="Proteomes" id="UP001172457">
    <property type="component" value="Unassembled WGS sequence"/>
</dbReference>
<comment type="caution">
    <text evidence="1">The sequence shown here is derived from an EMBL/GenBank/DDBJ whole genome shotgun (WGS) entry which is preliminary data.</text>
</comment>
<evidence type="ECO:0000313" key="2">
    <source>
        <dbReference type="Proteomes" id="UP001172457"/>
    </source>
</evidence>
<sequence length="145" mass="16640">MEDKLNNIWIGSFKLRFNVAKFGRLNQSHGARMDKTKSISFKDSNIGIVSDKKSREREKSYAEVVYGTKASLFNTETKHRGKEELTREKKCMQLRLEQTLIGKLTSFASPGFLGSLKEITGWEEVEISYARGLKVYLCLTRLQKP</sequence>
<reference evidence="1" key="1">
    <citation type="submission" date="2023-03" db="EMBL/GenBank/DDBJ databases">
        <title>Chromosome-scale reference genome and RAD-based genetic map of yellow starthistle (Centaurea solstitialis) reveal putative structural variation and QTLs associated with invader traits.</title>
        <authorList>
            <person name="Reatini B."/>
            <person name="Cang F.A."/>
            <person name="Jiang Q."/>
            <person name="Mckibben M.T.W."/>
            <person name="Barker M.S."/>
            <person name="Rieseberg L.H."/>
            <person name="Dlugosch K.M."/>
        </authorList>
    </citation>
    <scope>NUCLEOTIDE SEQUENCE</scope>
    <source>
        <strain evidence="1">CAN-66</strain>
        <tissue evidence="1">Leaf</tissue>
    </source>
</reference>